<dbReference type="PIRSF" id="PIRSF000189">
    <property type="entry name" value="D-aa_oxidase"/>
    <property type="match status" value="1"/>
</dbReference>
<feature type="binding site" evidence="12">
    <location>
        <position position="223"/>
    </location>
    <ligand>
        <name>D-dopa</name>
        <dbReference type="ChEBI" id="CHEBI:149689"/>
    </ligand>
</feature>
<dbReference type="SUPFAM" id="SSF51971">
    <property type="entry name" value="Nucleotide-binding domain"/>
    <property type="match status" value="1"/>
</dbReference>
<dbReference type="FunCoup" id="H3DPR5">
    <property type="interactions" value="601"/>
</dbReference>
<dbReference type="GO" id="GO:0005782">
    <property type="term" value="C:peroxisomal matrix"/>
    <property type="evidence" value="ECO:0007669"/>
    <property type="project" value="UniProtKB-SubCell"/>
</dbReference>
<feature type="binding site" evidence="12">
    <location>
        <position position="307"/>
    </location>
    <ligand>
        <name>D-dopa</name>
        <dbReference type="ChEBI" id="CHEBI:149689"/>
    </ligand>
</feature>
<evidence type="ECO:0000313" key="15">
    <source>
        <dbReference type="Proteomes" id="UP000007303"/>
    </source>
</evidence>
<evidence type="ECO:0000256" key="10">
    <source>
        <dbReference type="ARBA" id="ARBA00047522"/>
    </source>
</evidence>
<dbReference type="SUPFAM" id="SSF54373">
    <property type="entry name" value="FAD-linked reductases, C-terminal domain"/>
    <property type="match status" value="1"/>
</dbReference>
<dbReference type="Proteomes" id="UP000007303">
    <property type="component" value="Unassembled WGS sequence"/>
</dbReference>
<sequence>MKSVRVAVVGAGVVGLSTAVCIAEALPFCSVTVLAEKFSPDTTSDGAAGVLFPHTFPDISLERQRRWFKDSFDHLLAIAQSQHAPEAGVLLTSGWQIFKEVPEVKKPFWSDLVIGFRLLTQDEIVQRFPDHKLVQAFTTLKCECVTYLPWLEKRLRKAGGNMEQRKVGSLQEHEPQNLIVNCSGLGSKSLVGDDKVYPVRGQVLKMEAPWLKNFITESDGKTYIYPGIHSVTVGGTRQEGDWRLQADEGDREAMLARCSRLEPSLCKAKVLNEWVGLRPGRKSPRVERELMELQGRKVPVHNYGHGGLGVGFAWGTSLDALGLVKQCLHDVHPQAKL</sequence>
<dbReference type="Gene3D" id="3.40.50.720">
    <property type="entry name" value="NAD(P)-binding Rossmann-like Domain"/>
    <property type="match status" value="1"/>
</dbReference>
<protein>
    <recommendedName>
        <fullName evidence="8">D-aspartate oxidase</fullName>
        <ecNumber evidence="7">1.4.3.1</ecNumber>
    </recommendedName>
</protein>
<dbReference type="Pfam" id="PF01266">
    <property type="entry name" value="DAO"/>
    <property type="match status" value="1"/>
</dbReference>
<dbReference type="STRING" id="99883.ENSTNIP00000022514"/>
<comment type="subcellular location">
    <subcellularLocation>
        <location evidence="2">Peroxisome matrix</location>
    </subcellularLocation>
</comment>
<reference evidence="14" key="3">
    <citation type="submission" date="2025-09" db="UniProtKB">
        <authorList>
            <consortium name="Ensembl"/>
        </authorList>
    </citation>
    <scope>IDENTIFICATION</scope>
</reference>
<name>H3DPR5_TETNG</name>
<reference evidence="14" key="2">
    <citation type="submission" date="2025-08" db="UniProtKB">
        <authorList>
            <consortium name="Ensembl"/>
        </authorList>
    </citation>
    <scope>IDENTIFICATION</scope>
</reference>
<evidence type="ECO:0000256" key="11">
    <source>
        <dbReference type="ARBA" id="ARBA00049882"/>
    </source>
</evidence>
<comment type="cofactor">
    <cofactor evidence="1 12">
        <name>FAD</name>
        <dbReference type="ChEBI" id="CHEBI:57692"/>
    </cofactor>
</comment>
<evidence type="ECO:0000259" key="13">
    <source>
        <dbReference type="Pfam" id="PF01266"/>
    </source>
</evidence>
<organism evidence="14 15">
    <name type="scientific">Tetraodon nigroviridis</name>
    <name type="common">Spotted green pufferfish</name>
    <name type="synonym">Chelonodon nigroviridis</name>
    <dbReference type="NCBI Taxonomy" id="99883"/>
    <lineage>
        <taxon>Eukaryota</taxon>
        <taxon>Metazoa</taxon>
        <taxon>Chordata</taxon>
        <taxon>Craniata</taxon>
        <taxon>Vertebrata</taxon>
        <taxon>Euteleostomi</taxon>
        <taxon>Actinopterygii</taxon>
        <taxon>Neopterygii</taxon>
        <taxon>Teleostei</taxon>
        <taxon>Neoteleostei</taxon>
        <taxon>Acanthomorphata</taxon>
        <taxon>Eupercaria</taxon>
        <taxon>Tetraodontiformes</taxon>
        <taxon>Tetradontoidea</taxon>
        <taxon>Tetraodontidae</taxon>
        <taxon>Tetraodon</taxon>
    </lineage>
</organism>
<dbReference type="EC" id="1.4.3.1" evidence="7"/>
<feature type="binding site" evidence="12">
    <location>
        <position position="278"/>
    </location>
    <ligand>
        <name>D-dopa</name>
        <dbReference type="ChEBI" id="CHEBI:149689"/>
    </ligand>
</feature>
<comment type="function">
    <text evidence="9">Selectively catalyzes the oxidative deamination of acidic amino acids. Suppresses the level of D-aspartate in the brain, an amino acid that can act as an agonist for glutamate receptors. Protects the organism from the toxicity of D-amino acids. May also function in the intestine.</text>
</comment>
<dbReference type="GeneTree" id="ENSGT00390000018635"/>
<evidence type="ECO:0000256" key="3">
    <source>
        <dbReference type="ARBA" id="ARBA00006730"/>
    </source>
</evidence>
<keyword evidence="6" id="KW-0560">Oxidoreductase</keyword>
<comment type="catalytic activity">
    <reaction evidence="10">
        <text>D-aspartate + O2 + H2O = oxaloacetate + H2O2 + NH4(+)</text>
        <dbReference type="Rhea" id="RHEA:12512"/>
        <dbReference type="ChEBI" id="CHEBI:15377"/>
        <dbReference type="ChEBI" id="CHEBI:15379"/>
        <dbReference type="ChEBI" id="CHEBI:16240"/>
        <dbReference type="ChEBI" id="CHEBI:16452"/>
        <dbReference type="ChEBI" id="CHEBI:28938"/>
        <dbReference type="ChEBI" id="CHEBI:29990"/>
        <dbReference type="EC" id="1.4.3.1"/>
    </reaction>
    <physiologicalReaction direction="left-to-right" evidence="10">
        <dbReference type="Rhea" id="RHEA:12513"/>
    </physiologicalReaction>
</comment>
<dbReference type="InterPro" id="IPR023209">
    <property type="entry name" value="DAO"/>
</dbReference>
<dbReference type="Gene3D" id="3.30.9.10">
    <property type="entry name" value="D-Amino Acid Oxidase, subunit A, domain 2"/>
    <property type="match status" value="1"/>
</dbReference>
<evidence type="ECO:0000256" key="12">
    <source>
        <dbReference type="PIRSR" id="PIRSR000189-1"/>
    </source>
</evidence>
<evidence type="ECO:0000256" key="1">
    <source>
        <dbReference type="ARBA" id="ARBA00001974"/>
    </source>
</evidence>
<feature type="domain" description="FAD dependent oxidoreductase" evidence="13">
    <location>
        <begin position="5"/>
        <end position="316"/>
    </location>
</feature>
<dbReference type="PANTHER" id="PTHR11530">
    <property type="entry name" value="D-AMINO ACID OXIDASE"/>
    <property type="match status" value="1"/>
</dbReference>
<evidence type="ECO:0000256" key="9">
    <source>
        <dbReference type="ARBA" id="ARBA00046214"/>
    </source>
</evidence>
<dbReference type="InterPro" id="IPR006076">
    <property type="entry name" value="FAD-dep_OxRdtase"/>
</dbReference>
<feature type="binding site" evidence="12">
    <location>
        <position position="167"/>
    </location>
    <ligand>
        <name>FAD</name>
        <dbReference type="ChEBI" id="CHEBI:57692"/>
    </ligand>
</feature>
<dbReference type="GO" id="GO:0008445">
    <property type="term" value="F:D-aspartate oxidase activity"/>
    <property type="evidence" value="ECO:0007669"/>
    <property type="project" value="UniProtKB-EC"/>
</dbReference>
<dbReference type="HOGENOM" id="CLU_034311_0_2_1"/>
<dbReference type="GO" id="GO:0006533">
    <property type="term" value="P:L-aspartate catabolic process"/>
    <property type="evidence" value="ECO:0007669"/>
    <property type="project" value="TreeGrafter"/>
</dbReference>
<dbReference type="OMA" id="DLWELQP"/>
<dbReference type="InParanoid" id="H3DPR5"/>
<feature type="binding site" evidence="12">
    <location>
        <begin position="43"/>
        <end position="44"/>
    </location>
    <ligand>
        <name>FAD</name>
        <dbReference type="ChEBI" id="CHEBI:57692"/>
    </ligand>
</feature>
<comment type="similarity">
    <text evidence="3">Belongs to the DAMOX/DASOX family.</text>
</comment>
<reference evidence="15" key="1">
    <citation type="journal article" date="2004" name="Nature">
        <title>Genome duplication in the teleost fish Tetraodon nigroviridis reveals the early vertebrate proto-karyotype.</title>
        <authorList>
            <person name="Jaillon O."/>
            <person name="Aury J.-M."/>
            <person name="Brunet F."/>
            <person name="Petit J.-L."/>
            <person name="Stange-Thomann N."/>
            <person name="Mauceli E."/>
            <person name="Bouneau L."/>
            <person name="Fischer C."/>
            <person name="Ozouf-Costaz C."/>
            <person name="Bernot A."/>
            <person name="Nicaud S."/>
            <person name="Jaffe D."/>
            <person name="Fisher S."/>
            <person name="Lutfalla G."/>
            <person name="Dossat C."/>
            <person name="Segurens B."/>
            <person name="Dasilva C."/>
            <person name="Salanoubat M."/>
            <person name="Levy M."/>
            <person name="Boudet N."/>
            <person name="Castellano S."/>
            <person name="Anthouard V."/>
            <person name="Jubin C."/>
            <person name="Castelli V."/>
            <person name="Katinka M."/>
            <person name="Vacherie B."/>
            <person name="Biemont C."/>
            <person name="Skalli Z."/>
            <person name="Cattolico L."/>
            <person name="Poulain J."/>
            <person name="De Berardinis V."/>
            <person name="Cruaud C."/>
            <person name="Duprat S."/>
            <person name="Brottier P."/>
            <person name="Coutanceau J.-P."/>
            <person name="Gouzy J."/>
            <person name="Parra G."/>
            <person name="Lardier G."/>
            <person name="Chapple C."/>
            <person name="McKernan K.J."/>
            <person name="McEwan P."/>
            <person name="Bosak S."/>
            <person name="Kellis M."/>
            <person name="Volff J.-N."/>
            <person name="Guigo R."/>
            <person name="Zody M.C."/>
            <person name="Mesirov J."/>
            <person name="Lindblad-Toh K."/>
            <person name="Birren B."/>
            <person name="Nusbaum C."/>
            <person name="Kahn D."/>
            <person name="Robinson-Rechavi M."/>
            <person name="Laudet V."/>
            <person name="Schachter V."/>
            <person name="Quetier F."/>
            <person name="Saurin W."/>
            <person name="Scarpelli C."/>
            <person name="Wincker P."/>
            <person name="Lander E.S."/>
            <person name="Weissenbach J."/>
            <person name="Roest Crollius H."/>
        </authorList>
    </citation>
    <scope>NUCLEOTIDE SEQUENCE [LARGE SCALE GENOMIC DNA]</scope>
</reference>
<evidence type="ECO:0000256" key="5">
    <source>
        <dbReference type="ARBA" id="ARBA00022827"/>
    </source>
</evidence>
<evidence type="ECO:0000313" key="14">
    <source>
        <dbReference type="Ensembl" id="ENSTNIP00000022514.1"/>
    </source>
</evidence>
<dbReference type="AlphaFoldDB" id="H3DPR5"/>
<proteinExistence type="inferred from homology"/>
<evidence type="ECO:0000256" key="6">
    <source>
        <dbReference type="ARBA" id="ARBA00023002"/>
    </source>
</evidence>
<evidence type="ECO:0000256" key="7">
    <source>
        <dbReference type="ARBA" id="ARBA00044520"/>
    </source>
</evidence>
<dbReference type="GO" id="GO:0019478">
    <property type="term" value="P:D-amino acid catabolic process"/>
    <property type="evidence" value="ECO:0007669"/>
    <property type="project" value="UniProtKB-ARBA"/>
</dbReference>
<accession>H3DPR5</accession>
<keyword evidence="4" id="KW-0285">Flavoprotein</keyword>
<evidence type="ECO:0000256" key="8">
    <source>
        <dbReference type="ARBA" id="ARBA00044541"/>
    </source>
</evidence>
<evidence type="ECO:0000256" key="4">
    <source>
        <dbReference type="ARBA" id="ARBA00022630"/>
    </source>
</evidence>
<keyword evidence="15" id="KW-1185">Reference proteome</keyword>
<dbReference type="Ensembl" id="ENSTNIT00000022753.1">
    <property type="protein sequence ID" value="ENSTNIP00000022514.1"/>
    <property type="gene ID" value="ENSTNIG00000019312.1"/>
</dbReference>
<comment type="catalytic activity">
    <reaction evidence="11">
        <text>D-glutamate + O2 + H2O = 2-oxoglutarate + H2O2 + NH4(+)</text>
        <dbReference type="Rhea" id="RHEA:10028"/>
        <dbReference type="ChEBI" id="CHEBI:15377"/>
        <dbReference type="ChEBI" id="CHEBI:15379"/>
        <dbReference type="ChEBI" id="CHEBI:16240"/>
        <dbReference type="ChEBI" id="CHEBI:16810"/>
        <dbReference type="ChEBI" id="CHEBI:28938"/>
        <dbReference type="ChEBI" id="CHEBI:29986"/>
    </reaction>
    <physiologicalReaction direction="left-to-right" evidence="11">
        <dbReference type="Rhea" id="RHEA:10029"/>
    </physiologicalReaction>
</comment>
<dbReference type="GO" id="GO:0071949">
    <property type="term" value="F:FAD binding"/>
    <property type="evidence" value="ECO:0007669"/>
    <property type="project" value="InterPro"/>
</dbReference>
<evidence type="ECO:0000256" key="2">
    <source>
        <dbReference type="ARBA" id="ARBA00004253"/>
    </source>
</evidence>
<dbReference type="PANTHER" id="PTHR11530:SF11">
    <property type="entry name" value="D-ASPARTATE OXIDASE"/>
    <property type="match status" value="1"/>
</dbReference>
<keyword evidence="5 12" id="KW-0274">FAD</keyword>